<reference evidence="2" key="1">
    <citation type="submission" date="2016-07" db="EMBL/GenBank/DDBJ databases">
        <authorList>
            <person name="Jaenicke Sebastian"/>
        </authorList>
    </citation>
    <scope>NUCLEOTIDE SEQUENCE [LARGE SCALE GENOMIC DNA]</scope>
</reference>
<accession>A0A1C3TLC7</accession>
<organism evidence="1 2">
    <name type="scientific">Xanthomonas translucens pv. translucens DSM 18974</name>
    <dbReference type="NCBI Taxonomy" id="1261556"/>
    <lineage>
        <taxon>Bacteria</taxon>
        <taxon>Pseudomonadati</taxon>
        <taxon>Pseudomonadota</taxon>
        <taxon>Gammaproteobacteria</taxon>
        <taxon>Lysobacterales</taxon>
        <taxon>Lysobacteraceae</taxon>
        <taxon>Xanthomonas</taxon>
        <taxon>Xanthomonas translucens group</taxon>
    </lineage>
</organism>
<proteinExistence type="predicted"/>
<protein>
    <submittedName>
        <fullName evidence="1">Hypothetical secreted protein</fullName>
    </submittedName>
</protein>
<sequence length="32" mass="3414">MAMSLNFRRFHSAVIVMAAFAAGSANAQQTIT</sequence>
<evidence type="ECO:0000313" key="1">
    <source>
        <dbReference type="EMBL" id="SCB04087.1"/>
    </source>
</evidence>
<dbReference type="EMBL" id="LT604072">
    <property type="protein sequence ID" value="SCB04087.1"/>
    <property type="molecule type" value="Genomic_DNA"/>
</dbReference>
<dbReference type="Proteomes" id="UP000093071">
    <property type="component" value="Chromosome I"/>
</dbReference>
<dbReference type="AlphaFoldDB" id="A0A1C3TLC7"/>
<evidence type="ECO:0000313" key="2">
    <source>
        <dbReference type="Proteomes" id="UP000093071"/>
    </source>
</evidence>
<name>A0A1C3TLC7_XANCT</name>
<gene>
    <name evidence="1" type="ORF">BN444_02461</name>
</gene>